<keyword evidence="4" id="KW-0539">Nucleus</keyword>
<gene>
    <name evidence="7" type="ORF">AX774_g1387</name>
</gene>
<dbReference type="PANTHER" id="PTHR13484">
    <property type="entry name" value="FIP1-LIKE 1 PROTEIN"/>
    <property type="match status" value="1"/>
</dbReference>
<reference evidence="8" key="1">
    <citation type="submission" date="2017-01" db="EMBL/GenBank/DDBJ databases">
        <authorList>
            <person name="Wang Y."/>
            <person name="White M."/>
            <person name="Kvist S."/>
            <person name="Moncalvo J.-M."/>
        </authorList>
    </citation>
    <scope>NUCLEOTIDE SEQUENCE [LARGE SCALE GENOMIC DNA]</scope>
    <source>
        <strain evidence="8">COL-18-3</strain>
    </source>
</reference>
<dbReference type="InterPro" id="IPR007854">
    <property type="entry name" value="Fip1_dom"/>
</dbReference>
<sequence length="502" mass="55040">MSSNAIYEDEDEFLYGIEEIGQNNKGVRGNDKDVKAQVEENIFEETGYIKEENLQERKQSNIEIEEDSEIAGFLNETTAVQKGNEELAELLINEEKKKTKKQAMKEDMQEYGTDEEGMQEIQVGKQEESGDQELEGKYIIDLDEEEEDDVEFIFGEYIDATIKSGRDREDGDEGKMDEDKDGLEKREDDKKKEGKRQEYNEILKVEEGKLNLLITPILQETGLYDYDAGMGTERPWREPGADITDWFNFGFTEQTWHLYCVKQKVLREKYNMRNITGEGRGMMPPELEILRTDPGGVKQVPGAGVSFMPGGPVAGGPGMIGMNPMAPGMPMMGGGQPMMMPGMGGMMPGMVGMMPMNMGNKMAEKEKEDESRIVELPQSTTTTPTISTATPTVKAPGAMATNTTAAQAQAQAGGGMKSAQNAELLDAQRKRALMNTQPNPKEEGMSLAKRNMGEKGPIAAGGGVNEQVSQVGGGLQNKGMQGVPGAVGAIQPGLKGDLRIWG</sequence>
<evidence type="ECO:0000256" key="4">
    <source>
        <dbReference type="ARBA" id="ARBA00023242"/>
    </source>
</evidence>
<dbReference type="Pfam" id="PF05182">
    <property type="entry name" value="Fip1"/>
    <property type="match status" value="1"/>
</dbReference>
<comment type="subcellular location">
    <subcellularLocation>
        <location evidence="1">Nucleus</location>
    </subcellularLocation>
</comment>
<dbReference type="Proteomes" id="UP000188320">
    <property type="component" value="Unassembled WGS sequence"/>
</dbReference>
<feature type="compositionally biased region" description="Basic and acidic residues" evidence="5">
    <location>
        <begin position="97"/>
        <end position="108"/>
    </location>
</feature>
<evidence type="ECO:0000313" key="7">
    <source>
        <dbReference type="EMBL" id="OMH85061.1"/>
    </source>
</evidence>
<protein>
    <submittedName>
        <fullName evidence="7">Pre-mRNA polyadenylation factor FIP1</fullName>
    </submittedName>
</protein>
<dbReference type="OrthoDB" id="1917198at2759"/>
<evidence type="ECO:0000313" key="8">
    <source>
        <dbReference type="Proteomes" id="UP000188320"/>
    </source>
</evidence>
<dbReference type="EMBL" id="LSSK01000113">
    <property type="protein sequence ID" value="OMH85061.1"/>
    <property type="molecule type" value="Genomic_DNA"/>
</dbReference>
<name>A0A1R1PVR9_ZANCU</name>
<feature type="region of interest" description="Disordered" evidence="5">
    <location>
        <begin position="97"/>
        <end position="134"/>
    </location>
</feature>
<comment type="similarity">
    <text evidence="2">Belongs to the FIP1 family.</text>
</comment>
<accession>A0A1R1PVR9</accession>
<dbReference type="AlphaFoldDB" id="A0A1R1PVR9"/>
<evidence type="ECO:0000256" key="2">
    <source>
        <dbReference type="ARBA" id="ARBA00007459"/>
    </source>
</evidence>
<dbReference type="GO" id="GO:0005847">
    <property type="term" value="C:mRNA cleavage and polyadenylation specificity factor complex"/>
    <property type="evidence" value="ECO:0007669"/>
    <property type="project" value="TreeGrafter"/>
</dbReference>
<keyword evidence="3" id="KW-0507">mRNA processing</keyword>
<evidence type="ECO:0000256" key="5">
    <source>
        <dbReference type="SAM" id="MobiDB-lite"/>
    </source>
</evidence>
<feature type="region of interest" description="Disordered" evidence="5">
    <location>
        <begin position="165"/>
        <end position="195"/>
    </location>
</feature>
<dbReference type="PANTHER" id="PTHR13484:SF0">
    <property type="entry name" value="PRE-MRNA 3'-END-PROCESSING FACTOR FIP1"/>
    <property type="match status" value="1"/>
</dbReference>
<dbReference type="GO" id="GO:0006397">
    <property type="term" value="P:mRNA processing"/>
    <property type="evidence" value="ECO:0007669"/>
    <property type="project" value="UniProtKB-KW"/>
</dbReference>
<evidence type="ECO:0000256" key="1">
    <source>
        <dbReference type="ARBA" id="ARBA00004123"/>
    </source>
</evidence>
<keyword evidence="8" id="KW-1185">Reference proteome</keyword>
<comment type="caution">
    <text evidence="7">The sequence shown here is derived from an EMBL/GenBank/DDBJ whole genome shotgun (WGS) entry which is preliminary data.</text>
</comment>
<proteinExistence type="inferred from homology"/>
<organism evidence="7 8">
    <name type="scientific">Zancudomyces culisetae</name>
    <name type="common">Gut fungus</name>
    <name type="synonym">Smittium culisetae</name>
    <dbReference type="NCBI Taxonomy" id="1213189"/>
    <lineage>
        <taxon>Eukaryota</taxon>
        <taxon>Fungi</taxon>
        <taxon>Fungi incertae sedis</taxon>
        <taxon>Zoopagomycota</taxon>
        <taxon>Kickxellomycotina</taxon>
        <taxon>Harpellomycetes</taxon>
        <taxon>Harpellales</taxon>
        <taxon>Legeriomycetaceae</taxon>
        <taxon>Zancudomyces</taxon>
    </lineage>
</organism>
<feature type="domain" description="Pre-mRNA polyadenylation factor Fip1" evidence="6">
    <location>
        <begin position="225"/>
        <end position="267"/>
    </location>
</feature>
<dbReference type="InterPro" id="IPR051187">
    <property type="entry name" value="Pre-mRNA_3'-end_processing_reg"/>
</dbReference>
<evidence type="ECO:0000259" key="6">
    <source>
        <dbReference type="Pfam" id="PF05182"/>
    </source>
</evidence>
<evidence type="ECO:0000256" key="3">
    <source>
        <dbReference type="ARBA" id="ARBA00022664"/>
    </source>
</evidence>